<dbReference type="Pfam" id="PF01209">
    <property type="entry name" value="Ubie_methyltran"/>
    <property type="match status" value="1"/>
</dbReference>
<dbReference type="EC" id="2.1.1.201" evidence="6"/>
<dbReference type="UniPathway" id="UPA00079">
    <property type="reaction ID" value="UER00169"/>
</dbReference>
<comment type="pathway">
    <text evidence="6">Quinol/quinone metabolism; menaquinone biosynthesis; menaquinol from 1,4-dihydroxy-2-naphthoate: step 2/2.</text>
</comment>
<keyword evidence="2 6" id="KW-0489">Methyltransferase</keyword>
<dbReference type="GO" id="GO:0009234">
    <property type="term" value="P:menaquinone biosynthetic process"/>
    <property type="evidence" value="ECO:0007669"/>
    <property type="project" value="UniProtKB-UniRule"/>
</dbReference>
<dbReference type="CDD" id="cd02440">
    <property type="entry name" value="AdoMet_MTases"/>
    <property type="match status" value="1"/>
</dbReference>
<dbReference type="PANTHER" id="PTHR43591:SF24">
    <property type="entry name" value="2-METHOXY-6-POLYPRENYL-1,4-BENZOQUINOL METHYLASE, MITOCHONDRIAL"/>
    <property type="match status" value="1"/>
</dbReference>
<reference evidence="7" key="1">
    <citation type="submission" date="2015-10" db="EMBL/GenBank/DDBJ databases">
        <title>Description of Candidatus Tenderia electrophaga gen. nov, sp. nov., an Uncultivated Electroautotroph from a Biocathode Enrichment.</title>
        <authorList>
            <person name="Eddie B.J."/>
            <person name="Malanoski A.P."/>
            <person name="Wang Z."/>
            <person name="Hall R.J."/>
            <person name="Oh S.D."/>
            <person name="Heiner C."/>
            <person name="Lin B."/>
            <person name="Strycharz-Glaven S.M."/>
        </authorList>
    </citation>
    <scope>NUCLEOTIDE SEQUENCE [LARGE SCALE GENOMIC DNA]</scope>
    <source>
        <strain evidence="7">NRL1</strain>
    </source>
</reference>
<sequence length="251" mass="27655">MSDEQHKTTHFGYQEVPLAEKAGKVREVFDSVADKYDVMNDVMSFGIHRLWKRFTLEMTGLKPGQRALDLASGTGDLAAKLAQQVGGTGEVVSSDINGAMLGNGRDRLLDMGVVGNVRFVQADAQQLPFPDNTFDCVTMAFGLRNVTDKDQALRAIYRCLKPGGRLLVLEFSKPTAPGLKPVYDAYSFRLLPLMGKLIANDADSYRYLAESIRVHPDQKALQGMMAAAGFERCDFHNMSGGIVALHRGYKF</sequence>
<evidence type="ECO:0000256" key="1">
    <source>
        <dbReference type="ARBA" id="ARBA00022428"/>
    </source>
</evidence>
<dbReference type="EC" id="2.1.1.163" evidence="6"/>
<dbReference type="EMBL" id="CP013099">
    <property type="protein sequence ID" value="ALP54541.1"/>
    <property type="molecule type" value="Genomic_DNA"/>
</dbReference>
<dbReference type="STRING" id="1748243.Tel_16055"/>
<dbReference type="GO" id="GO:0009060">
    <property type="term" value="P:aerobic respiration"/>
    <property type="evidence" value="ECO:0007669"/>
    <property type="project" value="UniProtKB-UniRule"/>
</dbReference>
<comment type="caution">
    <text evidence="6">Lacks conserved residue(s) required for the propagation of feature annotation.</text>
</comment>
<dbReference type="PROSITE" id="PS01183">
    <property type="entry name" value="UBIE_1"/>
    <property type="match status" value="1"/>
</dbReference>
<comment type="similarity">
    <text evidence="6">Belongs to the class I-like SAM-binding methyltransferase superfamily. MenG/UbiE family.</text>
</comment>
<accession>A0A0S2THJ8</accession>
<evidence type="ECO:0000256" key="3">
    <source>
        <dbReference type="ARBA" id="ARBA00022679"/>
    </source>
</evidence>
<dbReference type="InterPro" id="IPR029063">
    <property type="entry name" value="SAM-dependent_MTases_sf"/>
</dbReference>
<dbReference type="Gene3D" id="3.40.50.150">
    <property type="entry name" value="Vaccinia Virus protein VP39"/>
    <property type="match status" value="1"/>
</dbReference>
<dbReference type="SUPFAM" id="SSF53335">
    <property type="entry name" value="S-adenosyl-L-methionine-dependent methyltransferases"/>
    <property type="match status" value="1"/>
</dbReference>
<feature type="binding site" evidence="6">
    <location>
        <position position="95"/>
    </location>
    <ligand>
        <name>S-adenosyl-L-methionine</name>
        <dbReference type="ChEBI" id="CHEBI:59789"/>
    </ligand>
</feature>
<dbReference type="NCBIfam" id="NF001240">
    <property type="entry name" value="PRK00216.1-1"/>
    <property type="match status" value="1"/>
</dbReference>
<dbReference type="GO" id="GO:0043770">
    <property type="term" value="F:demethylmenaquinone methyltransferase activity"/>
    <property type="evidence" value="ECO:0007669"/>
    <property type="project" value="UniProtKB-UniRule"/>
</dbReference>
<name>A0A0S2THJ8_9GAMM</name>
<dbReference type="Proteomes" id="UP000055136">
    <property type="component" value="Chromosome"/>
</dbReference>
<proteinExistence type="inferred from homology"/>
<evidence type="ECO:0000313" key="8">
    <source>
        <dbReference type="Proteomes" id="UP000055136"/>
    </source>
</evidence>
<dbReference type="PANTHER" id="PTHR43591">
    <property type="entry name" value="METHYLTRANSFERASE"/>
    <property type="match status" value="1"/>
</dbReference>
<keyword evidence="7" id="KW-0830">Ubiquinone</keyword>
<dbReference type="PROSITE" id="PS51608">
    <property type="entry name" value="SAM_MT_UBIE"/>
    <property type="match status" value="1"/>
</dbReference>
<dbReference type="NCBIfam" id="NF001244">
    <property type="entry name" value="PRK00216.1-5"/>
    <property type="match status" value="1"/>
</dbReference>
<keyword evidence="4 6" id="KW-0831">Ubiquinone biosynthesis</keyword>
<comment type="catalytic activity">
    <reaction evidence="6">
        <text>a 2-methoxy-6-(all-trans-polyprenyl)benzene-1,4-diol + S-adenosyl-L-methionine = a 5-methoxy-2-methyl-3-(all-trans-polyprenyl)benzene-1,4-diol + S-adenosyl-L-homocysteine + H(+)</text>
        <dbReference type="Rhea" id="RHEA:28286"/>
        <dbReference type="Rhea" id="RHEA-COMP:10858"/>
        <dbReference type="Rhea" id="RHEA-COMP:10859"/>
        <dbReference type="ChEBI" id="CHEBI:15378"/>
        <dbReference type="ChEBI" id="CHEBI:57856"/>
        <dbReference type="ChEBI" id="CHEBI:59789"/>
        <dbReference type="ChEBI" id="CHEBI:84166"/>
        <dbReference type="ChEBI" id="CHEBI:84167"/>
        <dbReference type="EC" id="2.1.1.201"/>
    </reaction>
</comment>
<evidence type="ECO:0000256" key="4">
    <source>
        <dbReference type="ARBA" id="ARBA00022688"/>
    </source>
</evidence>
<comment type="catalytic activity">
    <reaction evidence="6">
        <text>a 2-demethylmenaquinol + S-adenosyl-L-methionine = a menaquinol + S-adenosyl-L-homocysteine + H(+)</text>
        <dbReference type="Rhea" id="RHEA:42640"/>
        <dbReference type="Rhea" id="RHEA-COMP:9539"/>
        <dbReference type="Rhea" id="RHEA-COMP:9563"/>
        <dbReference type="ChEBI" id="CHEBI:15378"/>
        <dbReference type="ChEBI" id="CHEBI:18151"/>
        <dbReference type="ChEBI" id="CHEBI:55437"/>
        <dbReference type="ChEBI" id="CHEBI:57856"/>
        <dbReference type="ChEBI" id="CHEBI:59789"/>
        <dbReference type="EC" id="2.1.1.163"/>
    </reaction>
</comment>
<evidence type="ECO:0000313" key="7">
    <source>
        <dbReference type="EMBL" id="ALP54541.1"/>
    </source>
</evidence>
<dbReference type="KEGG" id="tee:Tel_16055"/>
<gene>
    <name evidence="6 7" type="primary">ubiE</name>
    <name evidence="7" type="ORF">Tel_16055</name>
</gene>
<organism evidence="7 8">
    <name type="scientific">Candidatus Tenderia electrophaga</name>
    <dbReference type="NCBI Taxonomy" id="1748243"/>
    <lineage>
        <taxon>Bacteria</taxon>
        <taxon>Pseudomonadati</taxon>
        <taxon>Pseudomonadota</taxon>
        <taxon>Gammaproteobacteria</taxon>
        <taxon>Candidatus Tenderiales</taxon>
        <taxon>Candidatus Tenderiaceae</taxon>
        <taxon>Candidatus Tenderia</taxon>
    </lineage>
</organism>
<keyword evidence="8" id="KW-1185">Reference proteome</keyword>
<dbReference type="UniPathway" id="UPA00232"/>
<dbReference type="GO" id="GO:0008425">
    <property type="term" value="F:2-methoxy-6-polyprenyl-1,4-benzoquinol methyltransferase activity"/>
    <property type="evidence" value="ECO:0007669"/>
    <property type="project" value="UniProtKB-UniRule"/>
</dbReference>
<keyword evidence="5 6" id="KW-0949">S-adenosyl-L-methionine</keyword>
<comment type="pathway">
    <text evidence="6">Cofactor biosynthesis; ubiquinone biosynthesis.</text>
</comment>
<comment type="function">
    <text evidence="6">Methyltransferase required for the conversion of demethylmenaquinol (DMKH2) to menaquinol (MKH2) and the conversion of 2-polyprenyl-6-methoxy-1,4-benzoquinol (DDMQH2) to 2-polyprenyl-3-methyl-6-methoxy-1,4-benzoquinol (DMQH2).</text>
</comment>
<evidence type="ECO:0000256" key="6">
    <source>
        <dbReference type="HAMAP-Rule" id="MF_01813"/>
    </source>
</evidence>
<dbReference type="NCBIfam" id="TIGR01934">
    <property type="entry name" value="MenG_MenH_UbiE"/>
    <property type="match status" value="1"/>
</dbReference>
<evidence type="ECO:0000256" key="5">
    <source>
        <dbReference type="ARBA" id="ARBA00022691"/>
    </source>
</evidence>
<feature type="binding site" evidence="6">
    <location>
        <position position="74"/>
    </location>
    <ligand>
        <name>S-adenosyl-L-methionine</name>
        <dbReference type="ChEBI" id="CHEBI:59789"/>
    </ligand>
</feature>
<protein>
    <recommendedName>
        <fullName evidence="6">Ubiquinone/menaquinone biosynthesis C-methyltransferase UbiE</fullName>
        <ecNumber evidence="6">2.1.1.163</ecNumber>
        <ecNumber evidence="6">2.1.1.201</ecNumber>
    </recommendedName>
    <alternativeName>
        <fullName evidence="6">2-methoxy-6-polyprenyl-1,4-benzoquinol methylase</fullName>
    </alternativeName>
    <alternativeName>
        <fullName evidence="6">Demethylmenaquinone methyltransferase</fullName>
    </alternativeName>
</protein>
<dbReference type="HAMAP" id="MF_01813">
    <property type="entry name" value="MenG_UbiE_methyltr"/>
    <property type="match status" value="1"/>
</dbReference>
<dbReference type="GO" id="GO:0032259">
    <property type="term" value="P:methylation"/>
    <property type="evidence" value="ECO:0007669"/>
    <property type="project" value="UniProtKB-KW"/>
</dbReference>
<feature type="binding site" evidence="6">
    <location>
        <begin position="123"/>
        <end position="124"/>
    </location>
    <ligand>
        <name>S-adenosyl-L-methionine</name>
        <dbReference type="ChEBI" id="CHEBI:59789"/>
    </ligand>
</feature>
<dbReference type="InterPro" id="IPR023576">
    <property type="entry name" value="UbiE/COQ5_MeTrFase_CS"/>
</dbReference>
<evidence type="ECO:0000256" key="2">
    <source>
        <dbReference type="ARBA" id="ARBA00022603"/>
    </source>
</evidence>
<dbReference type="InterPro" id="IPR004033">
    <property type="entry name" value="UbiE/COQ5_MeTrFase"/>
</dbReference>
<dbReference type="AlphaFoldDB" id="A0A0S2THJ8"/>
<keyword evidence="3 6" id="KW-0808">Transferase</keyword>
<keyword evidence="1 6" id="KW-0474">Menaquinone biosynthesis</keyword>
<dbReference type="FunFam" id="3.40.50.150:FF:000014">
    <property type="entry name" value="Ubiquinone/menaquinone biosynthesis C-methyltransferase UbiE"/>
    <property type="match status" value="1"/>
</dbReference>